<dbReference type="EMBL" id="CM007385">
    <property type="protein sequence ID" value="ONK68349.1"/>
    <property type="molecule type" value="Genomic_DNA"/>
</dbReference>
<evidence type="ECO:0008006" key="3">
    <source>
        <dbReference type="Google" id="ProtNLM"/>
    </source>
</evidence>
<proteinExistence type="predicted"/>
<organism evidence="1 2">
    <name type="scientific">Asparagus officinalis</name>
    <name type="common">Garden asparagus</name>
    <dbReference type="NCBI Taxonomy" id="4686"/>
    <lineage>
        <taxon>Eukaryota</taxon>
        <taxon>Viridiplantae</taxon>
        <taxon>Streptophyta</taxon>
        <taxon>Embryophyta</taxon>
        <taxon>Tracheophyta</taxon>
        <taxon>Spermatophyta</taxon>
        <taxon>Magnoliopsida</taxon>
        <taxon>Liliopsida</taxon>
        <taxon>Asparagales</taxon>
        <taxon>Asparagaceae</taxon>
        <taxon>Asparagoideae</taxon>
        <taxon>Asparagus</taxon>
    </lineage>
</organism>
<dbReference type="AlphaFoldDB" id="A0A5P1EUE6"/>
<dbReference type="Gene3D" id="3.30.70.100">
    <property type="match status" value="1"/>
</dbReference>
<sequence>MGKQKVVIRVTMNNAKKRTKALTIAVKLPGVISAELEDDKIIVVGNGVDSVELTVMLRKQMGFAELVRVVAYDEKKEKKEEKDGKGKSVQVLASQGSYPQYIYSPCPYQSYDPYYSQSCYIM</sequence>
<dbReference type="PANTHER" id="PTHR46371">
    <property type="entry name" value="OS04G0464100 PROTEIN"/>
    <property type="match status" value="1"/>
</dbReference>
<accession>A0A5P1EUE6</accession>
<evidence type="ECO:0000313" key="2">
    <source>
        <dbReference type="Proteomes" id="UP000243459"/>
    </source>
</evidence>
<protein>
    <recommendedName>
        <fullName evidence="3">HMA domain-containing protein</fullName>
    </recommendedName>
</protein>
<dbReference type="Proteomes" id="UP000243459">
    <property type="component" value="Chromosome 5"/>
</dbReference>
<name>A0A5P1EUE6_ASPOF</name>
<dbReference type="InterPro" id="IPR044296">
    <property type="entry name" value="HIPP46"/>
</dbReference>
<evidence type="ECO:0000313" key="1">
    <source>
        <dbReference type="EMBL" id="ONK68349.1"/>
    </source>
</evidence>
<dbReference type="OrthoDB" id="692882at2759"/>
<keyword evidence="2" id="KW-1185">Reference proteome</keyword>
<reference evidence="2" key="1">
    <citation type="journal article" date="2017" name="Nat. Commun.">
        <title>The asparagus genome sheds light on the origin and evolution of a young Y chromosome.</title>
        <authorList>
            <person name="Harkess A."/>
            <person name="Zhou J."/>
            <person name="Xu C."/>
            <person name="Bowers J.E."/>
            <person name="Van der Hulst R."/>
            <person name="Ayyampalayam S."/>
            <person name="Mercati F."/>
            <person name="Riccardi P."/>
            <person name="McKain M.R."/>
            <person name="Kakrana A."/>
            <person name="Tang H."/>
            <person name="Ray J."/>
            <person name="Groenendijk J."/>
            <person name="Arikit S."/>
            <person name="Mathioni S.M."/>
            <person name="Nakano M."/>
            <person name="Shan H."/>
            <person name="Telgmann-Rauber A."/>
            <person name="Kanno A."/>
            <person name="Yue Z."/>
            <person name="Chen H."/>
            <person name="Li W."/>
            <person name="Chen Y."/>
            <person name="Xu X."/>
            <person name="Zhang Y."/>
            <person name="Luo S."/>
            <person name="Chen H."/>
            <person name="Gao J."/>
            <person name="Mao Z."/>
            <person name="Pires J.C."/>
            <person name="Luo M."/>
            <person name="Kudrna D."/>
            <person name="Wing R.A."/>
            <person name="Meyers B.C."/>
            <person name="Yi K."/>
            <person name="Kong H."/>
            <person name="Lavrijsen P."/>
            <person name="Sunseri F."/>
            <person name="Falavigna A."/>
            <person name="Ye Y."/>
            <person name="Leebens-Mack J.H."/>
            <person name="Chen G."/>
        </authorList>
    </citation>
    <scope>NUCLEOTIDE SEQUENCE [LARGE SCALE GENOMIC DNA]</scope>
    <source>
        <strain evidence="2">cv. DH0086</strain>
    </source>
</reference>
<dbReference type="Gramene" id="ONK68349">
    <property type="protein sequence ID" value="ONK68349"/>
    <property type="gene ID" value="A4U43_C05F10490"/>
</dbReference>
<gene>
    <name evidence="1" type="ORF">A4U43_C05F10490</name>
</gene>
<dbReference type="OMA" id="VTMNNAK"/>